<dbReference type="GO" id="GO:0006508">
    <property type="term" value="P:proteolysis"/>
    <property type="evidence" value="ECO:0007669"/>
    <property type="project" value="InterPro"/>
</dbReference>
<dbReference type="Pfam" id="PF20278">
    <property type="entry name" value="CTD2"/>
    <property type="match status" value="1"/>
</dbReference>
<feature type="domain" description="ABC-three component systems C-terminal" evidence="2">
    <location>
        <begin position="230"/>
        <end position="556"/>
    </location>
</feature>
<dbReference type="EMBL" id="NIZW01000019">
    <property type="protein sequence ID" value="PHQ33152.1"/>
    <property type="molecule type" value="Genomic_DNA"/>
</dbReference>
<dbReference type="SUPFAM" id="SSF50494">
    <property type="entry name" value="Trypsin-like serine proteases"/>
    <property type="match status" value="1"/>
</dbReference>
<dbReference type="Proteomes" id="UP000225740">
    <property type="component" value="Unassembled WGS sequence"/>
</dbReference>
<name>A0A2G1W2A3_9BACT</name>
<dbReference type="OrthoDB" id="9147056at2"/>
<proteinExistence type="predicted"/>
<dbReference type="GeneID" id="90610664"/>
<feature type="domain" description="Peptidase S1" evidence="1">
    <location>
        <begin position="9"/>
        <end position="183"/>
    </location>
</feature>
<keyword evidence="4" id="KW-1185">Reference proteome</keyword>
<accession>A0A2G1W2A3</accession>
<gene>
    <name evidence="3" type="ORF">CEE69_22075</name>
</gene>
<evidence type="ECO:0008006" key="5">
    <source>
        <dbReference type="Google" id="ProtNLM"/>
    </source>
</evidence>
<dbReference type="RefSeq" id="WP_143549308.1">
    <property type="nucleotide sequence ID" value="NZ_NIZW01000019.1"/>
</dbReference>
<protein>
    <recommendedName>
        <fullName evidence="5">Peptidase S1 domain-containing protein</fullName>
    </recommendedName>
</protein>
<dbReference type="GO" id="GO:0004252">
    <property type="term" value="F:serine-type endopeptidase activity"/>
    <property type="evidence" value="ECO:0007669"/>
    <property type="project" value="InterPro"/>
</dbReference>
<dbReference type="Pfam" id="PF00089">
    <property type="entry name" value="Trypsin"/>
    <property type="match status" value="1"/>
</dbReference>
<evidence type="ECO:0000259" key="2">
    <source>
        <dbReference type="Pfam" id="PF20278"/>
    </source>
</evidence>
<organism evidence="3 4">
    <name type="scientific">Rhodopirellula bahusiensis</name>
    <dbReference type="NCBI Taxonomy" id="2014065"/>
    <lineage>
        <taxon>Bacteria</taxon>
        <taxon>Pseudomonadati</taxon>
        <taxon>Planctomycetota</taxon>
        <taxon>Planctomycetia</taxon>
        <taxon>Pirellulales</taxon>
        <taxon>Pirellulaceae</taxon>
        <taxon>Rhodopirellula</taxon>
    </lineage>
</organism>
<evidence type="ECO:0000313" key="3">
    <source>
        <dbReference type="EMBL" id="PHQ33152.1"/>
    </source>
</evidence>
<dbReference type="InterPro" id="IPR046918">
    <property type="entry name" value="ABC-3C_CTD2"/>
</dbReference>
<comment type="caution">
    <text evidence="3">The sequence shown here is derived from an EMBL/GenBank/DDBJ whole genome shotgun (WGS) entry which is preliminary data.</text>
</comment>
<dbReference type="AlphaFoldDB" id="A0A2G1W2A3"/>
<sequence length="579" mass="63181">MVDYRHSIARLLLNGKHFGSAWLMASNVVCTASHCVKGCTLGAEIELDFPSGKTTGKLIVDDKQLDIALIEISTMTGVKPLVMVARPTSLTGSVRWELHGYPVGLHETGLQNSGLKLAGLVRDAHASIDNAPAMQLFCEEGGKLPAGEKSVFAGVSGCPILLRVRESDESLSVVGVMSQHGHSTDSILYCTPIDAVTTTYAEHFPGMSIKSWDGIRRFPTIINDDKVYRSNLDTTLLDNIWKDGFTGFWCNVRTDESQWLSSAVQRIVVHSPFMQTRPTTTLHVAGKRSWRSGCIKCAEEWIPLTGKTPESFIEKYVFEEVDSTTVPQGGSSFATADELGLYLQKLCNDWTLLQLRDRLAEVFDDHAGLLNYEIAADILDPMKTVWRQWVTALESDPTLNHHFLGLMLSCDGAKEMSDSANGVGPDTLDACIVPTVAFTLAVCAGLPVSIQSPKGQAPGNLGDDAMSGHSCGVQTISRKTLKMAAKTHRWRTSFVMLPHLDLAWETFHGTQSTLNKNVGQVAKSLNEEPAASIVLPSDVELLTAIANGLAELRTLLRDRCELLVSQQEEYVDGAKHVDA</sequence>
<evidence type="ECO:0000259" key="1">
    <source>
        <dbReference type="Pfam" id="PF00089"/>
    </source>
</evidence>
<dbReference type="InterPro" id="IPR001254">
    <property type="entry name" value="Trypsin_dom"/>
</dbReference>
<dbReference type="InterPro" id="IPR009003">
    <property type="entry name" value="Peptidase_S1_PA"/>
</dbReference>
<evidence type="ECO:0000313" key="4">
    <source>
        <dbReference type="Proteomes" id="UP000225740"/>
    </source>
</evidence>
<reference evidence="3 4" key="1">
    <citation type="submission" date="2017-06" db="EMBL/GenBank/DDBJ databases">
        <title>Description of Rhodopirellula bahusiensis sp. nov.</title>
        <authorList>
            <person name="Kizina J."/>
            <person name="Harder J."/>
        </authorList>
    </citation>
    <scope>NUCLEOTIDE SEQUENCE [LARGE SCALE GENOMIC DNA]</scope>
    <source>
        <strain evidence="3 4">SWK21</strain>
    </source>
</reference>